<dbReference type="Pfam" id="PF01135">
    <property type="entry name" value="PCMT"/>
    <property type="match status" value="1"/>
</dbReference>
<keyword evidence="3 7" id="KW-0963">Cytoplasm</keyword>
<sequence>MVSEQLESRGIRDERVLDAMRRVPREEFVRQSTRRNAYEDHPLPIDEGQTISQPYIVALTLQAAQLAETDCVLDVGTGSGYAAAVAAELAGRVISIERHPELAAAAESVLKRLGCDRVTVIVGDGTLGYPDLAPFDAIVAAAAGPRIPAPWVHQLAVGGRIVMPIGDSRFGQALTRATKSSDGALRRENLGAVAFVPLIGEYGVSDRS</sequence>
<evidence type="ECO:0000313" key="9">
    <source>
        <dbReference type="Proteomes" id="UP000282460"/>
    </source>
</evidence>
<evidence type="ECO:0000256" key="7">
    <source>
        <dbReference type="HAMAP-Rule" id="MF_00090"/>
    </source>
</evidence>
<dbReference type="CDD" id="cd02440">
    <property type="entry name" value="AdoMet_MTases"/>
    <property type="match status" value="1"/>
</dbReference>
<dbReference type="SUPFAM" id="SSF53335">
    <property type="entry name" value="S-adenosyl-L-methionine-dependent methyltransferases"/>
    <property type="match status" value="1"/>
</dbReference>
<comment type="catalytic activity">
    <reaction evidence="7">
        <text>[protein]-L-isoaspartate + S-adenosyl-L-methionine = [protein]-L-isoaspartate alpha-methyl ester + S-adenosyl-L-homocysteine</text>
        <dbReference type="Rhea" id="RHEA:12705"/>
        <dbReference type="Rhea" id="RHEA-COMP:12143"/>
        <dbReference type="Rhea" id="RHEA-COMP:12144"/>
        <dbReference type="ChEBI" id="CHEBI:57856"/>
        <dbReference type="ChEBI" id="CHEBI:59789"/>
        <dbReference type="ChEBI" id="CHEBI:90596"/>
        <dbReference type="ChEBI" id="CHEBI:90598"/>
        <dbReference type="EC" id="2.1.1.77"/>
    </reaction>
</comment>
<evidence type="ECO:0000313" key="8">
    <source>
        <dbReference type="EMBL" id="RLQ86542.1"/>
    </source>
</evidence>
<dbReference type="InterPro" id="IPR029063">
    <property type="entry name" value="SAM-dependent_MTases_sf"/>
</dbReference>
<dbReference type="NCBIfam" id="NF001453">
    <property type="entry name" value="PRK00312.1"/>
    <property type="match status" value="1"/>
</dbReference>
<dbReference type="AlphaFoldDB" id="A0A3L7JDI6"/>
<proteinExistence type="inferred from homology"/>
<protein>
    <recommendedName>
        <fullName evidence="7">Protein-L-isoaspartate O-methyltransferase</fullName>
        <ecNumber evidence="7">2.1.1.77</ecNumber>
    </recommendedName>
    <alternativeName>
        <fullName evidence="7">L-isoaspartyl protein carboxyl methyltransferase</fullName>
    </alternativeName>
    <alternativeName>
        <fullName evidence="7">Protein L-isoaspartyl methyltransferase</fullName>
    </alternativeName>
    <alternativeName>
        <fullName evidence="7">Protein-beta-aspartate methyltransferase</fullName>
        <shortName evidence="7">PIMT</shortName>
    </alternativeName>
</protein>
<dbReference type="Proteomes" id="UP000282460">
    <property type="component" value="Unassembled WGS sequence"/>
</dbReference>
<keyword evidence="4 7" id="KW-0489">Methyltransferase</keyword>
<name>A0A3L7JDI6_9MICO</name>
<dbReference type="EMBL" id="RCWJ01000001">
    <property type="protein sequence ID" value="RLQ86542.1"/>
    <property type="molecule type" value="Genomic_DNA"/>
</dbReference>
<keyword evidence="5 7" id="KW-0808">Transferase</keyword>
<keyword evidence="9" id="KW-1185">Reference proteome</keyword>
<dbReference type="GO" id="GO:0032259">
    <property type="term" value="P:methylation"/>
    <property type="evidence" value="ECO:0007669"/>
    <property type="project" value="UniProtKB-KW"/>
</dbReference>
<evidence type="ECO:0000256" key="6">
    <source>
        <dbReference type="ARBA" id="ARBA00022691"/>
    </source>
</evidence>
<dbReference type="FunFam" id="3.40.50.150:FF:000010">
    <property type="entry name" value="Protein-L-isoaspartate O-methyltransferase"/>
    <property type="match status" value="1"/>
</dbReference>
<evidence type="ECO:0000256" key="1">
    <source>
        <dbReference type="ARBA" id="ARBA00004496"/>
    </source>
</evidence>
<evidence type="ECO:0000256" key="5">
    <source>
        <dbReference type="ARBA" id="ARBA00022679"/>
    </source>
</evidence>
<dbReference type="NCBIfam" id="TIGR00080">
    <property type="entry name" value="pimt"/>
    <property type="match status" value="1"/>
</dbReference>
<comment type="subcellular location">
    <subcellularLocation>
        <location evidence="1 7">Cytoplasm</location>
    </subcellularLocation>
</comment>
<comment type="caution">
    <text evidence="8">The sequence shown here is derived from an EMBL/GenBank/DDBJ whole genome shotgun (WGS) entry which is preliminary data.</text>
</comment>
<gene>
    <name evidence="7" type="primary">pcm</name>
    <name evidence="8" type="ORF">D9V28_05015</name>
</gene>
<evidence type="ECO:0000256" key="4">
    <source>
        <dbReference type="ARBA" id="ARBA00022603"/>
    </source>
</evidence>
<dbReference type="PANTHER" id="PTHR11579:SF0">
    <property type="entry name" value="PROTEIN-L-ISOASPARTATE(D-ASPARTATE) O-METHYLTRANSFERASE"/>
    <property type="match status" value="1"/>
</dbReference>
<comment type="function">
    <text evidence="7">Catalyzes the methyl esterification of L-isoaspartyl residues in peptides and proteins that result from spontaneous decomposition of normal L-aspartyl and L-asparaginyl residues. It plays a role in the repair and/or degradation of damaged proteins.</text>
</comment>
<accession>A0A3L7JDI6</accession>
<organism evidence="8 9">
    <name type="scientific">Mycetocola zhadangensis</name>
    <dbReference type="NCBI Taxonomy" id="1164595"/>
    <lineage>
        <taxon>Bacteria</taxon>
        <taxon>Bacillati</taxon>
        <taxon>Actinomycetota</taxon>
        <taxon>Actinomycetes</taxon>
        <taxon>Micrococcales</taxon>
        <taxon>Microbacteriaceae</taxon>
        <taxon>Mycetocola</taxon>
    </lineage>
</organism>
<dbReference type="PANTHER" id="PTHR11579">
    <property type="entry name" value="PROTEIN-L-ISOASPARTATE O-METHYLTRANSFERASE"/>
    <property type="match status" value="1"/>
</dbReference>
<dbReference type="PROSITE" id="PS01279">
    <property type="entry name" value="PCMT"/>
    <property type="match status" value="1"/>
</dbReference>
<dbReference type="InterPro" id="IPR000682">
    <property type="entry name" value="PCMT"/>
</dbReference>
<dbReference type="GO" id="GO:0030091">
    <property type="term" value="P:protein repair"/>
    <property type="evidence" value="ECO:0007669"/>
    <property type="project" value="UniProtKB-UniRule"/>
</dbReference>
<dbReference type="EC" id="2.1.1.77" evidence="7"/>
<dbReference type="Gene3D" id="3.40.50.150">
    <property type="entry name" value="Vaccinia Virus protein VP39"/>
    <property type="match status" value="1"/>
</dbReference>
<dbReference type="GO" id="GO:0004719">
    <property type="term" value="F:protein-L-isoaspartate (D-aspartate) O-methyltransferase activity"/>
    <property type="evidence" value="ECO:0007669"/>
    <property type="project" value="UniProtKB-UniRule"/>
</dbReference>
<dbReference type="GO" id="GO:0005737">
    <property type="term" value="C:cytoplasm"/>
    <property type="evidence" value="ECO:0007669"/>
    <property type="project" value="UniProtKB-SubCell"/>
</dbReference>
<dbReference type="HAMAP" id="MF_00090">
    <property type="entry name" value="PIMT"/>
    <property type="match status" value="1"/>
</dbReference>
<reference evidence="8 9" key="1">
    <citation type="submission" date="2018-10" db="EMBL/GenBank/DDBJ databases">
        <authorList>
            <person name="Li J."/>
        </authorList>
    </citation>
    <scope>NUCLEOTIDE SEQUENCE [LARGE SCALE GENOMIC DNA]</scope>
    <source>
        <strain evidence="8 9">ZD1-4</strain>
    </source>
</reference>
<keyword evidence="6 7" id="KW-0949">S-adenosyl-L-methionine</keyword>
<feature type="active site" evidence="7">
    <location>
        <position position="52"/>
    </location>
</feature>
<dbReference type="OrthoDB" id="4035289at2"/>
<evidence type="ECO:0000256" key="2">
    <source>
        <dbReference type="ARBA" id="ARBA00005369"/>
    </source>
</evidence>
<evidence type="ECO:0000256" key="3">
    <source>
        <dbReference type="ARBA" id="ARBA00022490"/>
    </source>
</evidence>
<comment type="similarity">
    <text evidence="2 7">Belongs to the methyltransferase superfamily. L-isoaspartyl/D-aspartyl protein methyltransferase family.</text>
</comment>